<dbReference type="SUPFAM" id="SSF51182">
    <property type="entry name" value="RmlC-like cupins"/>
    <property type="match status" value="1"/>
</dbReference>
<dbReference type="Proteomes" id="UP000754883">
    <property type="component" value="Unassembled WGS sequence"/>
</dbReference>
<gene>
    <name evidence="4" type="ORF">CBYS24578_00017988</name>
</gene>
<dbReference type="PANTHER" id="PTHR43212:SF3">
    <property type="entry name" value="QUERCETIN 2,3-DIOXYGENASE"/>
    <property type="match status" value="1"/>
</dbReference>
<reference evidence="4 5" key="2">
    <citation type="submission" date="2021-10" db="EMBL/GenBank/DDBJ databases">
        <authorList>
            <person name="Piombo E."/>
        </authorList>
    </citation>
    <scope>NUCLEOTIDE SEQUENCE [LARGE SCALE GENOMIC DNA]</scope>
</reference>
<comment type="similarity">
    <text evidence="1 2">Belongs to the pirin family.</text>
</comment>
<accession>A0A9N9UAX6</accession>
<dbReference type="InterPro" id="IPR011051">
    <property type="entry name" value="RmlC_Cupin_sf"/>
</dbReference>
<evidence type="ECO:0000256" key="2">
    <source>
        <dbReference type="RuleBase" id="RU003457"/>
    </source>
</evidence>
<dbReference type="EMBL" id="CABFNO020001355">
    <property type="protein sequence ID" value="CAG9983046.1"/>
    <property type="molecule type" value="Genomic_DNA"/>
</dbReference>
<sequence>MSGRAKITVQPSSTRTHHQLPWLTTYQSFNPDKEPPYNRFGSLTAIGEDVVQPQSGFPTHHHQNFEIFTYVLSGELTHRDSRLTQAKAEQDGDRSKDFYRMRRNDVQLTTTGSGISHSEINEHVSEAVHLLQIWVAPWKLGLTPAYRNLSFSEDKKRLNFLKFISPFKSGIPATIEHEGDSKPAEPETLPIHADFVAAAGIIAPGREFHWAMGGRVTTDNARKVYVHLPMTRNGEANVRLCVNGVSTVELSEGDGAFIEHVTKDDELTVKNIGLLDTEVLVLDGAATFGVTEQ</sequence>
<comment type="caution">
    <text evidence="4">The sequence shown here is derived from an EMBL/GenBank/DDBJ whole genome shotgun (WGS) entry which is preliminary data.</text>
</comment>
<dbReference type="AlphaFoldDB" id="A0A9N9UAX6"/>
<evidence type="ECO:0000313" key="4">
    <source>
        <dbReference type="EMBL" id="CAG9983046.1"/>
    </source>
</evidence>
<proteinExistence type="inferred from homology"/>
<keyword evidence="5" id="KW-1185">Reference proteome</keyword>
<dbReference type="InterPro" id="IPR014710">
    <property type="entry name" value="RmlC-like_jellyroll"/>
</dbReference>
<dbReference type="OrthoDB" id="10261807at2759"/>
<dbReference type="InterPro" id="IPR003829">
    <property type="entry name" value="Pirin_N_dom"/>
</dbReference>
<protein>
    <recommendedName>
        <fullName evidence="3">Pirin N-terminal domain-containing protein</fullName>
    </recommendedName>
</protein>
<organism evidence="4 5">
    <name type="scientific">Clonostachys byssicola</name>
    <dbReference type="NCBI Taxonomy" id="160290"/>
    <lineage>
        <taxon>Eukaryota</taxon>
        <taxon>Fungi</taxon>
        <taxon>Dikarya</taxon>
        <taxon>Ascomycota</taxon>
        <taxon>Pezizomycotina</taxon>
        <taxon>Sordariomycetes</taxon>
        <taxon>Hypocreomycetidae</taxon>
        <taxon>Hypocreales</taxon>
        <taxon>Bionectriaceae</taxon>
        <taxon>Clonostachys</taxon>
    </lineage>
</organism>
<name>A0A9N9UAX6_9HYPO</name>
<evidence type="ECO:0000259" key="3">
    <source>
        <dbReference type="Pfam" id="PF02678"/>
    </source>
</evidence>
<dbReference type="Pfam" id="PF02678">
    <property type="entry name" value="Pirin"/>
    <property type="match status" value="1"/>
</dbReference>
<evidence type="ECO:0000256" key="1">
    <source>
        <dbReference type="ARBA" id="ARBA00008416"/>
    </source>
</evidence>
<feature type="domain" description="Pirin N-terminal" evidence="3">
    <location>
        <begin position="20"/>
        <end position="135"/>
    </location>
</feature>
<dbReference type="InterPro" id="IPR012093">
    <property type="entry name" value="Pirin"/>
</dbReference>
<dbReference type="PANTHER" id="PTHR43212">
    <property type="entry name" value="QUERCETIN 2,3-DIOXYGENASE"/>
    <property type="match status" value="1"/>
</dbReference>
<dbReference type="Gene3D" id="2.60.120.10">
    <property type="entry name" value="Jelly Rolls"/>
    <property type="match status" value="1"/>
</dbReference>
<evidence type="ECO:0000313" key="5">
    <source>
        <dbReference type="Proteomes" id="UP000754883"/>
    </source>
</evidence>
<reference evidence="5" key="1">
    <citation type="submission" date="2019-06" db="EMBL/GenBank/DDBJ databases">
        <authorList>
            <person name="Broberg M."/>
        </authorList>
    </citation>
    <scope>NUCLEOTIDE SEQUENCE [LARGE SCALE GENOMIC DNA]</scope>
</reference>